<evidence type="ECO:0000256" key="2">
    <source>
        <dbReference type="ARBA" id="ARBA00022452"/>
    </source>
</evidence>
<dbReference type="EMBL" id="JAAKYA010000024">
    <property type="protein sequence ID" value="NGO38620.1"/>
    <property type="molecule type" value="Genomic_DNA"/>
</dbReference>
<dbReference type="PIRSF" id="PIRSF006076">
    <property type="entry name" value="OM_assembly_OMP85"/>
    <property type="match status" value="1"/>
</dbReference>
<dbReference type="RefSeq" id="WP_165106189.1">
    <property type="nucleotide sequence ID" value="NZ_JAAKYA010000024.1"/>
</dbReference>
<feature type="domain" description="POTRA" evidence="8">
    <location>
        <begin position="107"/>
        <end position="185"/>
    </location>
</feature>
<proteinExistence type="predicted"/>
<evidence type="ECO:0000256" key="1">
    <source>
        <dbReference type="ARBA" id="ARBA00004370"/>
    </source>
</evidence>
<name>A0A6M1RZS6_9BACT</name>
<keyword evidence="5" id="KW-0472">Membrane</keyword>
<accession>A0A6M1RZS6</accession>
<organism evidence="9 10">
    <name type="scientific">Limisphaera ngatamarikiensis</name>
    <dbReference type="NCBI Taxonomy" id="1324935"/>
    <lineage>
        <taxon>Bacteria</taxon>
        <taxon>Pseudomonadati</taxon>
        <taxon>Verrucomicrobiota</taxon>
        <taxon>Verrucomicrobiia</taxon>
        <taxon>Limisphaerales</taxon>
        <taxon>Limisphaeraceae</taxon>
        <taxon>Limisphaera</taxon>
    </lineage>
</organism>
<dbReference type="PANTHER" id="PTHR12815:SF18">
    <property type="entry name" value="SORTING AND ASSEMBLY MACHINERY COMPONENT 50 HOMOLOG"/>
    <property type="match status" value="1"/>
</dbReference>
<dbReference type="PROSITE" id="PS51779">
    <property type="entry name" value="POTRA"/>
    <property type="match status" value="2"/>
</dbReference>
<keyword evidence="3" id="KW-0812">Transmembrane</keyword>
<dbReference type="AlphaFoldDB" id="A0A6M1RZS6"/>
<dbReference type="Pfam" id="PF07244">
    <property type="entry name" value="POTRA"/>
    <property type="match status" value="5"/>
</dbReference>
<dbReference type="Gene3D" id="3.10.20.310">
    <property type="entry name" value="membrane protein fhac"/>
    <property type="match status" value="5"/>
</dbReference>
<keyword evidence="6" id="KW-0998">Cell outer membrane</keyword>
<comment type="caution">
    <text evidence="9">The sequence shown here is derived from an EMBL/GenBank/DDBJ whole genome shotgun (WGS) entry which is preliminary data.</text>
</comment>
<dbReference type="Proteomes" id="UP000477311">
    <property type="component" value="Unassembled WGS sequence"/>
</dbReference>
<evidence type="ECO:0000256" key="3">
    <source>
        <dbReference type="ARBA" id="ARBA00022692"/>
    </source>
</evidence>
<gene>
    <name evidence="9" type="primary">bamA</name>
    <name evidence="9" type="ORF">G4L39_04285</name>
</gene>
<evidence type="ECO:0000313" key="9">
    <source>
        <dbReference type="EMBL" id="NGO38620.1"/>
    </source>
</evidence>
<keyword evidence="10" id="KW-1185">Reference proteome</keyword>
<dbReference type="InterPro" id="IPR000184">
    <property type="entry name" value="Bac_surfAg_D15"/>
</dbReference>
<comment type="subcellular location">
    <subcellularLocation>
        <location evidence="1">Membrane</location>
    </subcellularLocation>
</comment>
<dbReference type="InterPro" id="IPR010827">
    <property type="entry name" value="BamA/TamA_POTRA"/>
</dbReference>
<reference evidence="9 10" key="1">
    <citation type="submission" date="2020-02" db="EMBL/GenBank/DDBJ databases">
        <title>Draft genome sequence of Limisphaera ngatamarikiensis NGM72.4T, a thermophilic Verrucomicrobia grouped in subdivision 3.</title>
        <authorList>
            <person name="Carere C.R."/>
            <person name="Steen J."/>
            <person name="Hugenholtz P."/>
            <person name="Stott M.B."/>
        </authorList>
    </citation>
    <scope>NUCLEOTIDE SEQUENCE [LARGE SCALE GENOMIC DNA]</scope>
    <source>
        <strain evidence="9 10">NGM72.4</strain>
    </source>
</reference>
<keyword evidence="2" id="KW-1134">Transmembrane beta strand</keyword>
<evidence type="ECO:0000256" key="4">
    <source>
        <dbReference type="ARBA" id="ARBA00022737"/>
    </source>
</evidence>
<dbReference type="NCBIfam" id="TIGR03303">
    <property type="entry name" value="OM_YaeT"/>
    <property type="match status" value="1"/>
</dbReference>
<evidence type="ECO:0000256" key="7">
    <source>
        <dbReference type="NCBIfam" id="TIGR03303"/>
    </source>
</evidence>
<dbReference type="PANTHER" id="PTHR12815">
    <property type="entry name" value="SORTING AND ASSEMBLY MACHINERY SAMM50 PROTEIN FAMILY MEMBER"/>
    <property type="match status" value="1"/>
</dbReference>
<dbReference type="GO" id="GO:0071709">
    <property type="term" value="P:membrane assembly"/>
    <property type="evidence" value="ECO:0007669"/>
    <property type="project" value="InterPro"/>
</dbReference>
<dbReference type="Pfam" id="PF01103">
    <property type="entry name" value="Omp85"/>
    <property type="match status" value="1"/>
</dbReference>
<evidence type="ECO:0000256" key="6">
    <source>
        <dbReference type="ARBA" id="ARBA00023237"/>
    </source>
</evidence>
<dbReference type="Gene3D" id="2.40.160.50">
    <property type="entry name" value="membrane protein fhac: a member of the omp85/tpsb transporter family"/>
    <property type="match status" value="1"/>
</dbReference>
<dbReference type="InterPro" id="IPR023707">
    <property type="entry name" value="OM_assembly_BamA"/>
</dbReference>
<dbReference type="GO" id="GO:0009279">
    <property type="term" value="C:cell outer membrane"/>
    <property type="evidence" value="ECO:0007669"/>
    <property type="project" value="UniProtKB-UniRule"/>
</dbReference>
<keyword evidence="4" id="KW-0677">Repeat</keyword>
<dbReference type="InterPro" id="IPR039910">
    <property type="entry name" value="D15-like"/>
</dbReference>
<sequence length="844" mass="96597">MHHRFLGILVLLCWFGLTGPVGAQLAPFGQQELKVVRVDVRHVGPPAVSDALLRAHIRVKPGDVYRPAAVDEDIRSLYGTGQFYNIRVTADRTDEGIVLTYIVQGNPRLTEIRFRGNTKFSDARLRKRISSQVGQPLIERKLFTDSQEIQKLYQSKGYPNTRVQYVVSMDEAAGRASVTFEIQESPKIKIERVEFVGARAFPERVSFWGRLFRPTRKGLAQVIKTRRHWMFSWLTGSGYFKDEELDEDRERLAEYYRQHGYIDFEIKDVKLEYPRPDRMIVRFELFEGEPYKVGSVRFQGATLLPTNAVAPDYKPESKPPPDPEARRLWYDTRAFHRAFTMKPGEIFTPAGMSNNLVAIENFYGAQGYIDVNSSSPNLRVRRIPNTESNTMDLEYIINEGQKVFIEKIDIRGNTKTKDRVIRRELAVAPGEPFDMVAVKLSESRLKGLQYFEKVELKPEPTDIPTRRNLLVAVEEKSTGNITLGAGFSSVDALVGFVEFSQGNFDLFHPPTFSGGGQKFRLRLQVGTKRQDYVLSFVEPWLFGRKLSFSVDLYHRDLTYQSLGGLYDERRTGISLGLRRTLWSDFFIGGINYTLENVGIDLDPGLHPTRWVREPLPGRGDLIRLDPANAPSALFAEEGDTLVSRIGLSLAYDSRNSTLLPSRGQRIELYGDVAGPWPGEKNYWRTELRTAWYYPGLFEGHIIEILGRLGVADTWGDTRVVPFYDRFYLGGLYSLRGFRYREVSPREPGFSEPVGGYSYWLGSIEYSIPVIQRLRFAFFYDVGNVMADTFNFDFANRSDNWGVGIRLDLPIGPLRLDYGIPINYDKRYSSGRPRFQFGVGYTREF</sequence>
<protein>
    <recommendedName>
        <fullName evidence="7">Outer membrane protein assembly factor BamA</fullName>
    </recommendedName>
</protein>
<feature type="domain" description="POTRA" evidence="8">
    <location>
        <begin position="403"/>
        <end position="476"/>
    </location>
</feature>
<evidence type="ECO:0000256" key="5">
    <source>
        <dbReference type="ARBA" id="ARBA00023136"/>
    </source>
</evidence>
<evidence type="ECO:0000259" key="8">
    <source>
        <dbReference type="PROSITE" id="PS51779"/>
    </source>
</evidence>
<evidence type="ECO:0000313" key="10">
    <source>
        <dbReference type="Proteomes" id="UP000477311"/>
    </source>
</evidence>
<dbReference type="InterPro" id="IPR034746">
    <property type="entry name" value="POTRA"/>
</dbReference>